<reference evidence="1 2" key="1">
    <citation type="submission" date="2019-08" db="EMBL/GenBank/DDBJ databases">
        <title>In-depth cultivation of the pig gut microbiome towards novel bacterial diversity and tailored functional studies.</title>
        <authorList>
            <person name="Wylensek D."/>
            <person name="Hitch T.C.A."/>
            <person name="Clavel T."/>
        </authorList>
    </citation>
    <scope>NUCLEOTIDE SEQUENCE [LARGE SCALE GENOMIC DNA]</scope>
    <source>
        <strain evidence="1 2">WB03_NA08</strain>
    </source>
</reference>
<name>A0A6N7VT47_9ACTO</name>
<dbReference type="AlphaFoldDB" id="A0A6N7VT47"/>
<proteinExistence type="predicted"/>
<protein>
    <submittedName>
        <fullName evidence="1">Uncharacterized protein</fullName>
    </submittedName>
</protein>
<comment type="caution">
    <text evidence="1">The sequence shown here is derived from an EMBL/GenBank/DDBJ whole genome shotgun (WGS) entry which is preliminary data.</text>
</comment>
<evidence type="ECO:0000313" key="2">
    <source>
        <dbReference type="Proteomes" id="UP000470875"/>
    </source>
</evidence>
<accession>A0A6N7VT47</accession>
<evidence type="ECO:0000313" key="1">
    <source>
        <dbReference type="EMBL" id="MSS84120.1"/>
    </source>
</evidence>
<sequence>MTTPARTVADLLRDKHDPSHVAEIAGDALRRDLTSRQDMVEALEPLARRNGQPSGAALLEHLLDLVGLSAAALAENLTNSDLGKALVTAGQLSALKGLTETVSNLDIPRNALGSLDFEAMAAFAKDAIPLLVPEGALSKLDVLAIINAANFSIPVDTEAFRRALNTSFPEWLPNIIRSVPAGSCSPPVLKTASAERGSHQHDR</sequence>
<keyword evidence="2" id="KW-1185">Reference proteome</keyword>
<organism evidence="1 2">
    <name type="scientific">Scrofimicrobium canadense</name>
    <dbReference type="NCBI Taxonomy" id="2652290"/>
    <lineage>
        <taxon>Bacteria</taxon>
        <taxon>Bacillati</taxon>
        <taxon>Actinomycetota</taxon>
        <taxon>Actinomycetes</taxon>
        <taxon>Actinomycetales</taxon>
        <taxon>Actinomycetaceae</taxon>
        <taxon>Scrofimicrobium</taxon>
    </lineage>
</organism>
<dbReference type="Proteomes" id="UP000470875">
    <property type="component" value="Unassembled WGS sequence"/>
</dbReference>
<dbReference type="RefSeq" id="WP_154544187.1">
    <property type="nucleotide sequence ID" value="NZ_VULO01000005.1"/>
</dbReference>
<gene>
    <name evidence="1" type="ORF">FYJ24_04930</name>
</gene>
<dbReference type="EMBL" id="VULO01000005">
    <property type="protein sequence ID" value="MSS84120.1"/>
    <property type="molecule type" value="Genomic_DNA"/>
</dbReference>